<proteinExistence type="predicted"/>
<dbReference type="AlphaFoldDB" id="A0A2H3KI66"/>
<feature type="transmembrane region" description="Helical" evidence="1">
    <location>
        <begin position="299"/>
        <end position="320"/>
    </location>
</feature>
<feature type="transmembrane region" description="Helical" evidence="1">
    <location>
        <begin position="95"/>
        <end position="117"/>
    </location>
</feature>
<reference evidence="2 3" key="1">
    <citation type="submission" date="2016-05" db="EMBL/GenBank/DDBJ databases">
        <authorList>
            <person name="Lavstsen T."/>
            <person name="Jespersen J.S."/>
        </authorList>
    </citation>
    <scope>NUCLEOTIDE SEQUENCE [LARGE SCALE GENOMIC DNA]</scope>
    <source>
        <strain evidence="2 3">B7-9</strain>
    </source>
</reference>
<dbReference type="Proteomes" id="UP000220922">
    <property type="component" value="Unassembled WGS sequence"/>
</dbReference>
<accession>A0A2H3KI66</accession>
<keyword evidence="1" id="KW-0812">Transmembrane</keyword>
<feature type="transmembrane region" description="Helical" evidence="1">
    <location>
        <begin position="266"/>
        <end position="287"/>
    </location>
</feature>
<dbReference type="EMBL" id="LYXE01000130">
    <property type="protein sequence ID" value="PDV97523.1"/>
    <property type="molecule type" value="Genomic_DNA"/>
</dbReference>
<evidence type="ECO:0000313" key="2">
    <source>
        <dbReference type="EMBL" id="PDV97523.1"/>
    </source>
</evidence>
<feature type="transmembrane region" description="Helical" evidence="1">
    <location>
        <begin position="170"/>
        <end position="203"/>
    </location>
</feature>
<keyword evidence="3" id="KW-1185">Reference proteome</keyword>
<protein>
    <recommendedName>
        <fullName evidence="4">Glycosyltransferase RgtA/B/C/D-like domain-containing protein</fullName>
    </recommendedName>
</protein>
<name>A0A2H3KI66_9CHLR</name>
<feature type="transmembrane region" description="Helical" evidence="1">
    <location>
        <begin position="326"/>
        <end position="345"/>
    </location>
</feature>
<gene>
    <name evidence="2" type="ORF">A9Q02_22460</name>
</gene>
<evidence type="ECO:0000313" key="3">
    <source>
        <dbReference type="Proteomes" id="UP000220922"/>
    </source>
</evidence>
<feature type="transmembrane region" description="Helical" evidence="1">
    <location>
        <begin position="357"/>
        <end position="375"/>
    </location>
</feature>
<feature type="transmembrane region" description="Helical" evidence="1">
    <location>
        <begin position="123"/>
        <end position="143"/>
    </location>
</feature>
<feature type="transmembrane region" description="Helical" evidence="1">
    <location>
        <begin position="208"/>
        <end position="227"/>
    </location>
</feature>
<organism evidence="2 3">
    <name type="scientific">Candidatus Chloroploca asiatica</name>
    <dbReference type="NCBI Taxonomy" id="1506545"/>
    <lineage>
        <taxon>Bacteria</taxon>
        <taxon>Bacillati</taxon>
        <taxon>Chloroflexota</taxon>
        <taxon>Chloroflexia</taxon>
        <taxon>Chloroflexales</taxon>
        <taxon>Chloroflexineae</taxon>
        <taxon>Oscillochloridaceae</taxon>
        <taxon>Candidatus Chloroploca</taxon>
    </lineage>
</organism>
<feature type="transmembrane region" description="Helical" evidence="1">
    <location>
        <begin position="12"/>
        <end position="32"/>
    </location>
</feature>
<evidence type="ECO:0008006" key="4">
    <source>
        <dbReference type="Google" id="ProtNLM"/>
    </source>
</evidence>
<evidence type="ECO:0000256" key="1">
    <source>
        <dbReference type="SAM" id="Phobius"/>
    </source>
</evidence>
<keyword evidence="1" id="KW-1133">Transmembrane helix</keyword>
<comment type="caution">
    <text evidence="2">The sequence shown here is derived from an EMBL/GenBank/DDBJ whole genome shotgun (WGS) entry which is preliminary data.</text>
</comment>
<sequence>MFRIARIHWPLFYSVVLYLLVVLVLLLTSFQINSHNFVYPLDDTYIHMSIARSFALYDVWGVTRHEYTSSTSSPLWTFCLALLFKIVGIHDLIPLLLNLLFGVFTLITLYNVLNIFIKNNYKLTFLLISIVVFVTPLPTLTFIGMEHVLHVFLTMLFLLFLLKIDMSNNWINILAAICLSSLLITTRYEGVFLVLISCALLLLKRRTLVAALIFIAALLPIFVYGLWSMTHGWFFLPNSLLLKGNLPGNSIASVVRFLGYDLAENIYNSPHLLILIVLSLASLAYSIRTGGIDKLNRESIVNIIFIGATLLHLQFARTGWLFRYEAYLMSLGILAVGVSLNSLPFKMRTRKLDCKNLPMYAVSSLLACIILFPFFDRTILSLVLTPLATNNIYQQQYQMGLFLKRFYQGRSVAVNDIGAVTYLADIHLLDLWGLGSLEPAIMKMEERYSSQEILRLTQSENVVVAIVYDSWFQNGTVNRTPQQWVRVGQWTINHQVVAADDTVSIYAVRPSEVESLANNLKRFSVELPSTVIQYGRYVE</sequence>
<keyword evidence="1" id="KW-0472">Membrane</keyword>